<keyword evidence="2 6" id="KW-0812">Transmembrane</keyword>
<dbReference type="PIRSF" id="PIRSF006648">
    <property type="entry name" value="DrrB"/>
    <property type="match status" value="1"/>
</dbReference>
<dbReference type="RefSeq" id="WP_231483154.1">
    <property type="nucleotide sequence ID" value="NZ_BAAAZO010000003.1"/>
</dbReference>
<feature type="transmembrane region" description="Helical" evidence="6">
    <location>
        <begin position="177"/>
        <end position="195"/>
    </location>
</feature>
<feature type="transmembrane region" description="Helical" evidence="6">
    <location>
        <begin position="66"/>
        <end position="88"/>
    </location>
</feature>
<gene>
    <name evidence="8" type="ORF">GCM10022223_21690</name>
</gene>
<feature type="transmembrane region" description="Helical" evidence="6">
    <location>
        <begin position="229"/>
        <end position="251"/>
    </location>
</feature>
<comment type="subcellular location">
    <subcellularLocation>
        <location evidence="6">Cell membrane</location>
        <topology evidence="6">Multi-pass membrane protein</topology>
    </subcellularLocation>
    <subcellularLocation>
        <location evidence="1">Membrane</location>
        <topology evidence="1">Multi-pass membrane protein</topology>
    </subcellularLocation>
</comment>
<evidence type="ECO:0000256" key="5">
    <source>
        <dbReference type="ARBA" id="ARBA00023251"/>
    </source>
</evidence>
<reference evidence="9" key="1">
    <citation type="journal article" date="2019" name="Int. J. Syst. Evol. Microbiol.">
        <title>The Global Catalogue of Microorganisms (GCM) 10K type strain sequencing project: providing services to taxonomists for standard genome sequencing and annotation.</title>
        <authorList>
            <consortium name="The Broad Institute Genomics Platform"/>
            <consortium name="The Broad Institute Genome Sequencing Center for Infectious Disease"/>
            <person name="Wu L."/>
            <person name="Ma J."/>
        </authorList>
    </citation>
    <scope>NUCLEOTIDE SEQUENCE [LARGE SCALE GENOMIC DNA]</scope>
    <source>
        <strain evidence="9">JCM 16902</strain>
    </source>
</reference>
<evidence type="ECO:0000256" key="1">
    <source>
        <dbReference type="ARBA" id="ARBA00004141"/>
    </source>
</evidence>
<evidence type="ECO:0000313" key="8">
    <source>
        <dbReference type="EMBL" id="GAA3605595.1"/>
    </source>
</evidence>
<dbReference type="InterPro" id="IPR000412">
    <property type="entry name" value="ABC_2_transport"/>
</dbReference>
<feature type="domain" description="ABC transmembrane type-2" evidence="7">
    <location>
        <begin position="24"/>
        <end position="255"/>
    </location>
</feature>
<organism evidence="8 9">
    <name type="scientific">Kineosporia mesophila</name>
    <dbReference type="NCBI Taxonomy" id="566012"/>
    <lineage>
        <taxon>Bacteria</taxon>
        <taxon>Bacillati</taxon>
        <taxon>Actinomycetota</taxon>
        <taxon>Actinomycetes</taxon>
        <taxon>Kineosporiales</taxon>
        <taxon>Kineosporiaceae</taxon>
        <taxon>Kineosporia</taxon>
    </lineage>
</organism>
<dbReference type="InterPro" id="IPR047817">
    <property type="entry name" value="ABC2_TM_bact-type"/>
</dbReference>
<evidence type="ECO:0000256" key="4">
    <source>
        <dbReference type="ARBA" id="ARBA00023136"/>
    </source>
</evidence>
<feature type="transmembrane region" description="Helical" evidence="6">
    <location>
        <begin position="109"/>
        <end position="137"/>
    </location>
</feature>
<dbReference type="PROSITE" id="PS51012">
    <property type="entry name" value="ABC_TM2"/>
    <property type="match status" value="1"/>
</dbReference>
<proteinExistence type="inferred from homology"/>
<dbReference type="InterPro" id="IPR051784">
    <property type="entry name" value="Nod_factor_ABC_transporter"/>
</dbReference>
<sequence>MSTAITDSVTMFTRQTRRLSRYPELTVIVLAVPLVFLLLFVFVFGGTLGAGLSAGATGDRSDYTNYVMPGILLMTISLVAAGTSTGVTQDMTTGIMARFRTLSISPGSVLTGHALASVLQSLISLAVVIVVGLIIGFRPEAGLLGWLGTLALLLGLSLAIAWLAVAGGLIARSVETASNFSAPLTVLPFLGSGFVPTDSMPGPLAGFAENQPFTPIMDTLRALMLGTDLGAGTAAVAAGWCVVLTAIGYAWSRRVYARPRRA</sequence>
<evidence type="ECO:0000256" key="6">
    <source>
        <dbReference type="RuleBase" id="RU361157"/>
    </source>
</evidence>
<evidence type="ECO:0000313" key="9">
    <source>
        <dbReference type="Proteomes" id="UP001501074"/>
    </source>
</evidence>
<dbReference type="PANTHER" id="PTHR43229">
    <property type="entry name" value="NODULATION PROTEIN J"/>
    <property type="match status" value="1"/>
</dbReference>
<keyword evidence="5" id="KW-0046">Antibiotic resistance</keyword>
<keyword evidence="3 6" id="KW-1133">Transmembrane helix</keyword>
<dbReference type="EMBL" id="BAAAZO010000003">
    <property type="protein sequence ID" value="GAA3605595.1"/>
    <property type="molecule type" value="Genomic_DNA"/>
</dbReference>
<comment type="similarity">
    <text evidence="6">Belongs to the ABC-2 integral membrane protein family.</text>
</comment>
<evidence type="ECO:0000256" key="3">
    <source>
        <dbReference type="ARBA" id="ARBA00022989"/>
    </source>
</evidence>
<dbReference type="PANTHER" id="PTHR43229:SF2">
    <property type="entry name" value="NODULATION PROTEIN J"/>
    <property type="match status" value="1"/>
</dbReference>
<dbReference type="Pfam" id="PF01061">
    <property type="entry name" value="ABC2_membrane"/>
    <property type="match status" value="1"/>
</dbReference>
<dbReference type="Proteomes" id="UP001501074">
    <property type="component" value="Unassembled WGS sequence"/>
</dbReference>
<accession>A0ABP6ZD80</accession>
<name>A0ABP6ZD80_9ACTN</name>
<protein>
    <recommendedName>
        <fullName evidence="6">Transport permease protein</fullName>
    </recommendedName>
</protein>
<evidence type="ECO:0000259" key="7">
    <source>
        <dbReference type="PROSITE" id="PS51012"/>
    </source>
</evidence>
<keyword evidence="6" id="KW-0813">Transport</keyword>
<keyword evidence="4 6" id="KW-0472">Membrane</keyword>
<keyword evidence="6" id="KW-1003">Cell membrane</keyword>
<dbReference type="InterPro" id="IPR013525">
    <property type="entry name" value="ABC2_TM"/>
</dbReference>
<feature type="transmembrane region" description="Helical" evidence="6">
    <location>
        <begin position="25"/>
        <end position="46"/>
    </location>
</feature>
<feature type="transmembrane region" description="Helical" evidence="6">
    <location>
        <begin position="143"/>
        <end position="165"/>
    </location>
</feature>
<keyword evidence="9" id="KW-1185">Reference proteome</keyword>
<comment type="caution">
    <text evidence="8">The sequence shown here is derived from an EMBL/GenBank/DDBJ whole genome shotgun (WGS) entry which is preliminary data.</text>
</comment>
<evidence type="ECO:0000256" key="2">
    <source>
        <dbReference type="ARBA" id="ARBA00022692"/>
    </source>
</evidence>